<organism evidence="5 6">
    <name type="scientific">Muricoccus vinaceus</name>
    <dbReference type="NCBI Taxonomy" id="424704"/>
    <lineage>
        <taxon>Bacteria</taxon>
        <taxon>Pseudomonadati</taxon>
        <taxon>Pseudomonadota</taxon>
        <taxon>Alphaproteobacteria</taxon>
        <taxon>Acetobacterales</taxon>
        <taxon>Roseomonadaceae</taxon>
        <taxon>Muricoccus</taxon>
    </lineage>
</organism>
<dbReference type="Pfam" id="PF00534">
    <property type="entry name" value="Glycos_transf_1"/>
    <property type="match status" value="1"/>
</dbReference>
<protein>
    <submittedName>
        <fullName evidence="5">Glycosyltransferase family 4 protein</fullName>
    </submittedName>
</protein>
<dbReference type="EMBL" id="JBHLVZ010000060">
    <property type="protein sequence ID" value="MFC0387397.1"/>
    <property type="molecule type" value="Genomic_DNA"/>
</dbReference>
<dbReference type="Proteomes" id="UP001589789">
    <property type="component" value="Unassembled WGS sequence"/>
</dbReference>
<evidence type="ECO:0000313" key="6">
    <source>
        <dbReference type="Proteomes" id="UP001589789"/>
    </source>
</evidence>
<evidence type="ECO:0000259" key="3">
    <source>
        <dbReference type="Pfam" id="PF00534"/>
    </source>
</evidence>
<gene>
    <name evidence="5" type="ORF">ACFFIC_17860</name>
</gene>
<accession>A0ABV6IVQ5</accession>
<evidence type="ECO:0000259" key="4">
    <source>
        <dbReference type="Pfam" id="PF13439"/>
    </source>
</evidence>
<dbReference type="SUPFAM" id="SSF53756">
    <property type="entry name" value="UDP-Glycosyltransferase/glycogen phosphorylase"/>
    <property type="match status" value="1"/>
</dbReference>
<evidence type="ECO:0000256" key="1">
    <source>
        <dbReference type="ARBA" id="ARBA00022679"/>
    </source>
</evidence>
<dbReference type="RefSeq" id="WP_377052792.1">
    <property type="nucleotide sequence ID" value="NZ_JBHLVZ010000060.1"/>
</dbReference>
<name>A0ABV6IVQ5_9PROT</name>
<evidence type="ECO:0000256" key="2">
    <source>
        <dbReference type="SAM" id="MobiDB-lite"/>
    </source>
</evidence>
<evidence type="ECO:0000313" key="5">
    <source>
        <dbReference type="EMBL" id="MFC0387397.1"/>
    </source>
</evidence>
<dbReference type="CDD" id="cd03809">
    <property type="entry name" value="GT4_MtfB-like"/>
    <property type="match status" value="1"/>
</dbReference>
<dbReference type="PANTHER" id="PTHR46401:SF2">
    <property type="entry name" value="GLYCOSYLTRANSFERASE WBBK-RELATED"/>
    <property type="match status" value="1"/>
</dbReference>
<comment type="caution">
    <text evidence="5">The sequence shown here is derived from an EMBL/GenBank/DDBJ whole genome shotgun (WGS) entry which is preliminary data.</text>
</comment>
<keyword evidence="6" id="KW-1185">Reference proteome</keyword>
<feature type="domain" description="Glycosyltransferase subfamily 4-like N-terminal" evidence="4">
    <location>
        <begin position="141"/>
        <end position="220"/>
    </location>
</feature>
<reference evidence="5 6" key="1">
    <citation type="submission" date="2024-09" db="EMBL/GenBank/DDBJ databases">
        <authorList>
            <person name="Sun Q."/>
            <person name="Mori K."/>
        </authorList>
    </citation>
    <scope>NUCLEOTIDE SEQUENCE [LARGE SCALE GENOMIC DNA]</scope>
    <source>
        <strain evidence="5 6">CCM 7468</strain>
    </source>
</reference>
<dbReference type="InterPro" id="IPR001296">
    <property type="entry name" value="Glyco_trans_1"/>
</dbReference>
<feature type="domain" description="Glycosyl transferase family 1" evidence="3">
    <location>
        <begin position="255"/>
        <end position="416"/>
    </location>
</feature>
<keyword evidence="1" id="KW-0808">Transferase</keyword>
<dbReference type="Gene3D" id="3.40.50.2000">
    <property type="entry name" value="Glycogen Phosphorylase B"/>
    <property type="match status" value="2"/>
</dbReference>
<feature type="region of interest" description="Disordered" evidence="2">
    <location>
        <begin position="441"/>
        <end position="461"/>
    </location>
</feature>
<sequence length="461" mass="51828">MRPRILIDGFNLALEQGTGVSTYARNLSYRLGSLGAEVEVLYGRAVNAKLKPLLREVAFFDDPSQRMISTRRFRQVRRMLFAGVNEQVAAVPVTGQVVIDTYAARLPHFDRLWNAEDLFVRTHNHFKLLKRVVPVRTPGPPPALVHWTYPLPIRMPGAKNIYTFHDLVPLRLPFTTLDHKRRYHRLCMKLLEQADHIVTVSEASRRDIINLLGADPEKVTNTYQSVELPPQFASKPENLARDEVAGSFGLDWKGYFMFFGAIEPKKNVGRMIEAFLASGSDLPLVIVGKQAWKSEQELKVLFDDHIKYIAQEDGRLVTKRKIILLDYAPFRLLVSLIRGAKAVLFPSLYEGFGLPALEAMSLGTPVLTSNTSSLPEVVGDAAVKVNPYDIRAMVEGIRALDADEDLRGHLSWAGRRQAAVFSAAAYERRLADLYARLGVELDPTTPDPPELPEYEPAFERG</sequence>
<dbReference type="InterPro" id="IPR028098">
    <property type="entry name" value="Glyco_trans_4-like_N"/>
</dbReference>
<dbReference type="PANTHER" id="PTHR46401">
    <property type="entry name" value="GLYCOSYLTRANSFERASE WBBK-RELATED"/>
    <property type="match status" value="1"/>
</dbReference>
<proteinExistence type="predicted"/>
<dbReference type="Pfam" id="PF13439">
    <property type="entry name" value="Glyco_transf_4"/>
    <property type="match status" value="1"/>
</dbReference>